<keyword evidence="5" id="KW-1185">Reference proteome</keyword>
<gene>
    <name evidence="4" type="ORF">M378DRAFT_181789</name>
</gene>
<dbReference type="InterPro" id="IPR045341">
    <property type="entry name" value="DUF6532"/>
</dbReference>
<dbReference type="EMBL" id="KN818389">
    <property type="protein sequence ID" value="KIL56975.1"/>
    <property type="molecule type" value="Genomic_DNA"/>
</dbReference>
<dbReference type="OrthoDB" id="2689303at2759"/>
<dbReference type="Pfam" id="PF20149">
    <property type="entry name" value="DUF6532"/>
    <property type="match status" value="1"/>
</dbReference>
<feature type="compositionally biased region" description="Acidic residues" evidence="2">
    <location>
        <begin position="255"/>
        <end position="270"/>
    </location>
</feature>
<evidence type="ECO:0000313" key="5">
    <source>
        <dbReference type="Proteomes" id="UP000054549"/>
    </source>
</evidence>
<evidence type="ECO:0000256" key="2">
    <source>
        <dbReference type="SAM" id="MobiDB-lite"/>
    </source>
</evidence>
<organism evidence="4 5">
    <name type="scientific">Amanita muscaria (strain Koide BX008)</name>
    <dbReference type="NCBI Taxonomy" id="946122"/>
    <lineage>
        <taxon>Eukaryota</taxon>
        <taxon>Fungi</taxon>
        <taxon>Dikarya</taxon>
        <taxon>Basidiomycota</taxon>
        <taxon>Agaricomycotina</taxon>
        <taxon>Agaricomycetes</taxon>
        <taxon>Agaricomycetidae</taxon>
        <taxon>Agaricales</taxon>
        <taxon>Pluteineae</taxon>
        <taxon>Amanitaceae</taxon>
        <taxon>Amanita</taxon>
    </lineage>
</organism>
<dbReference type="InParanoid" id="A0A0C2S2U7"/>
<evidence type="ECO:0000313" key="4">
    <source>
        <dbReference type="EMBL" id="KIL56975.1"/>
    </source>
</evidence>
<feature type="domain" description="DUF6532" evidence="3">
    <location>
        <begin position="26"/>
        <end position="219"/>
    </location>
</feature>
<feature type="region of interest" description="Disordered" evidence="2">
    <location>
        <begin position="248"/>
        <end position="270"/>
    </location>
</feature>
<sequence length="270" mass="31041">MRPTNGSSLPPFIRSDSAFWKITILSAYRTHIACTKEIWTVQNTTSLRYLQTIWDFFAKDKQAYTFVPTDPIFSLLRQKMSDWRHKFADTALQALRSFLDEKEESEEESRQLVTELLVKKYYIYAEFDEDENGVISAVRPFCSQLVSQTFARHLIEINGKNYELPNLQPPDKPIAALALAAAAVERGVKTFDIQGLSLKESAFSADHWSNTTDFFVRHLDLLPQSKWNKISNAAKVYLPQPCAARQARKGKAPIDEVEEDLQLNWRDDDD</sequence>
<proteinExistence type="predicted"/>
<accession>A0A0C2S2U7</accession>
<evidence type="ECO:0000259" key="3">
    <source>
        <dbReference type="Pfam" id="PF20149"/>
    </source>
</evidence>
<feature type="coiled-coil region" evidence="1">
    <location>
        <begin position="88"/>
        <end position="115"/>
    </location>
</feature>
<protein>
    <recommendedName>
        <fullName evidence="3">DUF6532 domain-containing protein</fullName>
    </recommendedName>
</protein>
<dbReference type="HOGENOM" id="CLU_1030450_0_0_1"/>
<name>A0A0C2S2U7_AMAMK</name>
<dbReference type="Proteomes" id="UP000054549">
    <property type="component" value="Unassembled WGS sequence"/>
</dbReference>
<keyword evidence="1" id="KW-0175">Coiled coil</keyword>
<evidence type="ECO:0000256" key="1">
    <source>
        <dbReference type="SAM" id="Coils"/>
    </source>
</evidence>
<reference evidence="4 5" key="1">
    <citation type="submission" date="2014-04" db="EMBL/GenBank/DDBJ databases">
        <title>Evolutionary Origins and Diversification of the Mycorrhizal Mutualists.</title>
        <authorList>
            <consortium name="DOE Joint Genome Institute"/>
            <consortium name="Mycorrhizal Genomics Consortium"/>
            <person name="Kohler A."/>
            <person name="Kuo A."/>
            <person name="Nagy L.G."/>
            <person name="Floudas D."/>
            <person name="Copeland A."/>
            <person name="Barry K.W."/>
            <person name="Cichocki N."/>
            <person name="Veneault-Fourrey C."/>
            <person name="LaButti K."/>
            <person name="Lindquist E.A."/>
            <person name="Lipzen A."/>
            <person name="Lundell T."/>
            <person name="Morin E."/>
            <person name="Murat C."/>
            <person name="Riley R."/>
            <person name="Ohm R."/>
            <person name="Sun H."/>
            <person name="Tunlid A."/>
            <person name="Henrissat B."/>
            <person name="Grigoriev I.V."/>
            <person name="Hibbett D.S."/>
            <person name="Martin F."/>
        </authorList>
    </citation>
    <scope>NUCLEOTIDE SEQUENCE [LARGE SCALE GENOMIC DNA]</scope>
    <source>
        <strain evidence="4 5">Koide BX008</strain>
    </source>
</reference>
<dbReference type="AlphaFoldDB" id="A0A0C2S2U7"/>